<dbReference type="InterPro" id="IPR004813">
    <property type="entry name" value="OPT"/>
</dbReference>
<protein>
    <submittedName>
        <fullName evidence="10">Oligopeptide transporter</fullName>
    </submittedName>
</protein>
<evidence type="ECO:0000256" key="5">
    <source>
        <dbReference type="ARBA" id="ARBA00022856"/>
    </source>
</evidence>
<evidence type="ECO:0000256" key="9">
    <source>
        <dbReference type="SAM" id="Phobius"/>
    </source>
</evidence>
<proteinExistence type="inferred from homology"/>
<feature type="transmembrane region" description="Helical" evidence="9">
    <location>
        <begin position="816"/>
        <end position="834"/>
    </location>
</feature>
<evidence type="ECO:0000256" key="6">
    <source>
        <dbReference type="ARBA" id="ARBA00022927"/>
    </source>
</evidence>
<evidence type="ECO:0000313" key="10">
    <source>
        <dbReference type="EMBL" id="OAA52138.1"/>
    </source>
</evidence>
<keyword evidence="4 9" id="KW-0812">Transmembrane</keyword>
<feature type="transmembrane region" description="Helical" evidence="9">
    <location>
        <begin position="468"/>
        <end position="490"/>
    </location>
</feature>
<feature type="transmembrane region" description="Helical" evidence="9">
    <location>
        <begin position="252"/>
        <end position="274"/>
    </location>
</feature>
<dbReference type="GO" id="GO:0015031">
    <property type="term" value="P:protein transport"/>
    <property type="evidence" value="ECO:0007669"/>
    <property type="project" value="UniProtKB-KW"/>
</dbReference>
<comment type="caution">
    <text evidence="10">The sequence shown here is derived from an EMBL/GenBank/DDBJ whole genome shotgun (WGS) entry which is preliminary data.</text>
</comment>
<keyword evidence="3" id="KW-0813">Transport</keyword>
<feature type="transmembrane region" description="Helical" evidence="9">
    <location>
        <begin position="744"/>
        <end position="762"/>
    </location>
</feature>
<dbReference type="GO" id="GO:0035673">
    <property type="term" value="F:oligopeptide transmembrane transporter activity"/>
    <property type="evidence" value="ECO:0007669"/>
    <property type="project" value="InterPro"/>
</dbReference>
<dbReference type="Pfam" id="PF03169">
    <property type="entry name" value="OPT"/>
    <property type="match status" value="1"/>
</dbReference>
<feature type="transmembrane region" description="Helical" evidence="9">
    <location>
        <begin position="774"/>
        <end position="796"/>
    </location>
</feature>
<evidence type="ECO:0000256" key="2">
    <source>
        <dbReference type="ARBA" id="ARBA00008807"/>
    </source>
</evidence>
<dbReference type="Proteomes" id="UP000076744">
    <property type="component" value="Unassembled WGS sequence"/>
</dbReference>
<dbReference type="EMBL" id="AZHB01000045">
    <property type="protein sequence ID" value="OAA52138.1"/>
    <property type="molecule type" value="Genomic_DNA"/>
</dbReference>
<evidence type="ECO:0000256" key="1">
    <source>
        <dbReference type="ARBA" id="ARBA00004141"/>
    </source>
</evidence>
<feature type="transmembrane region" description="Helical" evidence="9">
    <location>
        <begin position="565"/>
        <end position="585"/>
    </location>
</feature>
<evidence type="ECO:0000256" key="4">
    <source>
        <dbReference type="ARBA" id="ARBA00022692"/>
    </source>
</evidence>
<keyword evidence="8 9" id="KW-0472">Membrane</keyword>
<feature type="transmembrane region" description="Helical" evidence="9">
    <location>
        <begin position="390"/>
        <end position="413"/>
    </location>
</feature>
<dbReference type="OrthoDB" id="9986677at2759"/>
<feature type="transmembrane region" description="Helical" evidence="9">
    <location>
        <begin position="592"/>
        <end position="614"/>
    </location>
</feature>
<reference evidence="10 11" key="1">
    <citation type="journal article" date="2016" name="Genome Biol. Evol.">
        <title>Divergent and convergent evolution of fungal pathogenicity.</title>
        <authorList>
            <person name="Shang Y."/>
            <person name="Xiao G."/>
            <person name="Zheng P."/>
            <person name="Cen K."/>
            <person name="Zhan S."/>
            <person name="Wang C."/>
        </authorList>
    </citation>
    <scope>NUCLEOTIDE SEQUENCE [LARGE SCALE GENOMIC DNA]</scope>
    <source>
        <strain evidence="10 11">ARSEF 2679</strain>
    </source>
</reference>
<dbReference type="InterPro" id="IPR004648">
    <property type="entry name" value="Oligpept_transpt"/>
</dbReference>
<accession>A0A162K1N5</accession>
<comment type="similarity">
    <text evidence="2">Belongs to the oligopeptide OPT transporter family.</text>
</comment>
<organism evidence="10 11">
    <name type="scientific">Cordyceps fumosorosea (strain ARSEF 2679)</name>
    <name type="common">Isaria fumosorosea</name>
    <dbReference type="NCBI Taxonomy" id="1081104"/>
    <lineage>
        <taxon>Eukaryota</taxon>
        <taxon>Fungi</taxon>
        <taxon>Dikarya</taxon>
        <taxon>Ascomycota</taxon>
        <taxon>Pezizomycotina</taxon>
        <taxon>Sordariomycetes</taxon>
        <taxon>Hypocreomycetidae</taxon>
        <taxon>Hypocreales</taxon>
        <taxon>Cordycipitaceae</taxon>
        <taxon>Cordyceps</taxon>
    </lineage>
</organism>
<dbReference type="RefSeq" id="XP_018699915.1">
    <property type="nucleotide sequence ID" value="XM_018852905.1"/>
</dbReference>
<feature type="transmembrane region" description="Helical" evidence="9">
    <location>
        <begin position="221"/>
        <end position="240"/>
    </location>
</feature>
<gene>
    <name evidence="10" type="ORF">ISF_09302</name>
</gene>
<dbReference type="PANTHER" id="PTHR22601">
    <property type="entry name" value="ISP4 LIKE PROTEIN"/>
    <property type="match status" value="1"/>
</dbReference>
<evidence type="ECO:0000256" key="8">
    <source>
        <dbReference type="ARBA" id="ARBA00023136"/>
    </source>
</evidence>
<keyword evidence="5" id="KW-0571">Peptide transport</keyword>
<keyword evidence="11" id="KW-1185">Reference proteome</keyword>
<feature type="transmembrane region" description="Helical" evidence="9">
    <location>
        <begin position="680"/>
        <end position="701"/>
    </location>
</feature>
<sequence length="914" mass="102246">MAEKTPFEHDVVAHDVASPRGNPDDNIDHKPDLTHVVSAFGGDGTDAVAPRDDLKLVVSKIDEISTEEARQILIDMLKYHEYDYNFPAATREKMELLLEGPSDKGQEEDWSLEIRTEAALNKFYSPYPEVRAITTPEDDPEMTCETIRAHLLGYIWAVIGQFTNALFMSRFPNINLSSAVIQILLYPCGLACAYALPDWGVTIGGKRISLNPGPWTYKEQMLSTIIFNVSLGTAYVFYNLQTQEIFYQDKWLTPGYGILLLLSTQMMGIGFSGLMRRFVIYPIESIWPSVLPTVALNRALLVGETRESIHGWTISRYKFFFLVFGTMFVYFWIPDYLFTALSTFAWMCWIAPNNFKVNLITGSQSGLGFNPIPTFDWNVMSYAFQPLQTPFFACVQQFAGALLGGLIIIALYFTNTANTGYLPINSSGIFNNTGGRYQIKKILVPGTAVINQTAYEEYSPAFYSAGNLLLYGAFFAFYPLTMVFICLDAWRPLLRSMKSMVGSAVTLVKRTVTCTARATKAVLTGRFREAAQHINALATEGESIYDGFDDPLTNLMRSYPEVPDWWFLSIALVAFIFAIVILTTWKQLDTPVWTIFFVVGLNLVFLIPMSYLYAISGTTEGLNVVTELIVGYALPGHPEALMFVKAFGYNINGQADNYLGDQKMGFYAKVPPRAMYRGQVISALITAMVCYAVVNFVDHSIEGICTPDQKQHFTCAASGVVFFSSSVVWGALGPERVFTQIYPAIKYCFLLGFLLALVWWTAKRFGPRVRSGAKASLPAGVFGLLNVALFTPASWLKHVHPSLIFNGMIAGWAPTNLSYWIGGVYVSVAFMWYLKRYKLAWWEKYNYVLAAGLQGGVAFSAIIIFFAVQWKEVDLNWWGNLVNGNTMDGGGGDNPLVLLTQLPEKGYFGPDKWH</sequence>
<dbReference type="NCBIfam" id="TIGR00727">
    <property type="entry name" value="ISP4_OPT"/>
    <property type="match status" value="1"/>
</dbReference>
<keyword evidence="6" id="KW-0653">Protein transport</keyword>
<dbReference type="NCBIfam" id="TIGR00728">
    <property type="entry name" value="OPT_sfam"/>
    <property type="match status" value="1"/>
</dbReference>
<feature type="transmembrane region" description="Helical" evidence="9">
    <location>
        <begin position="713"/>
        <end position="732"/>
    </location>
</feature>
<evidence type="ECO:0000256" key="7">
    <source>
        <dbReference type="ARBA" id="ARBA00022989"/>
    </source>
</evidence>
<evidence type="ECO:0000313" key="11">
    <source>
        <dbReference type="Proteomes" id="UP000076744"/>
    </source>
</evidence>
<dbReference type="GeneID" id="30025594"/>
<keyword evidence="7 9" id="KW-1133">Transmembrane helix</keyword>
<feature type="transmembrane region" description="Helical" evidence="9">
    <location>
        <begin position="183"/>
        <end position="201"/>
    </location>
</feature>
<feature type="transmembrane region" description="Helical" evidence="9">
    <location>
        <begin position="846"/>
        <end position="868"/>
    </location>
</feature>
<dbReference type="GO" id="GO:0016020">
    <property type="term" value="C:membrane"/>
    <property type="evidence" value="ECO:0007669"/>
    <property type="project" value="UniProtKB-SubCell"/>
</dbReference>
<name>A0A162K1N5_CORFA</name>
<evidence type="ECO:0000256" key="3">
    <source>
        <dbReference type="ARBA" id="ARBA00022448"/>
    </source>
</evidence>
<dbReference type="AlphaFoldDB" id="A0A162K1N5"/>
<comment type="subcellular location">
    <subcellularLocation>
        <location evidence="1">Membrane</location>
        <topology evidence="1">Multi-pass membrane protein</topology>
    </subcellularLocation>
</comment>